<dbReference type="GO" id="GO:0045944">
    <property type="term" value="P:positive regulation of transcription by RNA polymerase II"/>
    <property type="evidence" value="ECO:0007669"/>
    <property type="project" value="UniProtKB-ARBA"/>
</dbReference>
<feature type="domain" description="C2H2-type" evidence="7">
    <location>
        <begin position="437"/>
        <end position="466"/>
    </location>
</feature>
<keyword evidence="1" id="KW-0479">Metal-binding</keyword>
<keyword evidence="4" id="KW-0862">Zinc</keyword>
<evidence type="ECO:0000256" key="2">
    <source>
        <dbReference type="ARBA" id="ARBA00022737"/>
    </source>
</evidence>
<feature type="region of interest" description="Disordered" evidence="6">
    <location>
        <begin position="277"/>
        <end position="305"/>
    </location>
</feature>
<dbReference type="InterPro" id="IPR050329">
    <property type="entry name" value="GLI_C2H2-zinc-finger"/>
</dbReference>
<feature type="compositionally biased region" description="Polar residues" evidence="6">
    <location>
        <begin position="277"/>
        <end position="289"/>
    </location>
</feature>
<evidence type="ECO:0000313" key="8">
    <source>
        <dbReference type="EMBL" id="KIM32912.1"/>
    </source>
</evidence>
<dbReference type="GO" id="GO:0000981">
    <property type="term" value="F:DNA-binding transcription factor activity, RNA polymerase II-specific"/>
    <property type="evidence" value="ECO:0007669"/>
    <property type="project" value="UniProtKB-ARBA"/>
</dbReference>
<feature type="domain" description="C2H2-type" evidence="7">
    <location>
        <begin position="156"/>
        <end position="186"/>
    </location>
</feature>
<reference evidence="9" key="2">
    <citation type="submission" date="2015-01" db="EMBL/GenBank/DDBJ databases">
        <title>Evolutionary Origins and Diversification of the Mycorrhizal Mutualists.</title>
        <authorList>
            <consortium name="DOE Joint Genome Institute"/>
            <consortium name="Mycorrhizal Genomics Consortium"/>
            <person name="Kohler A."/>
            <person name="Kuo A."/>
            <person name="Nagy L.G."/>
            <person name="Floudas D."/>
            <person name="Copeland A."/>
            <person name="Barry K.W."/>
            <person name="Cichocki N."/>
            <person name="Veneault-Fourrey C."/>
            <person name="LaButti K."/>
            <person name="Lindquist E.A."/>
            <person name="Lipzen A."/>
            <person name="Lundell T."/>
            <person name="Morin E."/>
            <person name="Murat C."/>
            <person name="Riley R."/>
            <person name="Ohm R."/>
            <person name="Sun H."/>
            <person name="Tunlid A."/>
            <person name="Henrissat B."/>
            <person name="Grigoriev I.V."/>
            <person name="Hibbett D.S."/>
            <person name="Martin F."/>
        </authorList>
    </citation>
    <scope>NUCLEOTIDE SEQUENCE [LARGE SCALE GENOMIC DNA]</scope>
    <source>
        <strain evidence="9">MAFF 305830</strain>
    </source>
</reference>
<dbReference type="Gene3D" id="3.30.160.60">
    <property type="entry name" value="Classic Zinc Finger"/>
    <property type="match status" value="7"/>
</dbReference>
<feature type="domain" description="C2H2-type" evidence="7">
    <location>
        <begin position="379"/>
        <end position="406"/>
    </location>
</feature>
<feature type="domain" description="C2H2-type" evidence="7">
    <location>
        <begin position="345"/>
        <end position="378"/>
    </location>
</feature>
<evidence type="ECO:0000313" key="9">
    <source>
        <dbReference type="Proteomes" id="UP000054097"/>
    </source>
</evidence>
<feature type="domain" description="C2H2-type" evidence="7">
    <location>
        <begin position="312"/>
        <end position="342"/>
    </location>
</feature>
<evidence type="ECO:0000256" key="6">
    <source>
        <dbReference type="SAM" id="MobiDB-lite"/>
    </source>
</evidence>
<feature type="domain" description="C2H2-type" evidence="7">
    <location>
        <begin position="467"/>
        <end position="496"/>
    </location>
</feature>
<dbReference type="Proteomes" id="UP000054097">
    <property type="component" value="Unassembled WGS sequence"/>
</dbReference>
<dbReference type="AlphaFoldDB" id="A0A0C2XVJ6"/>
<dbReference type="InterPro" id="IPR036236">
    <property type="entry name" value="Znf_C2H2_sf"/>
</dbReference>
<evidence type="ECO:0000256" key="1">
    <source>
        <dbReference type="ARBA" id="ARBA00022723"/>
    </source>
</evidence>
<accession>A0A0C2XVJ6</accession>
<reference evidence="8 9" key="1">
    <citation type="submission" date="2014-04" db="EMBL/GenBank/DDBJ databases">
        <authorList>
            <consortium name="DOE Joint Genome Institute"/>
            <person name="Kuo A."/>
            <person name="Zuccaro A."/>
            <person name="Kohler A."/>
            <person name="Nagy L.G."/>
            <person name="Floudas D."/>
            <person name="Copeland A."/>
            <person name="Barry K.W."/>
            <person name="Cichocki N."/>
            <person name="Veneault-Fourrey C."/>
            <person name="LaButti K."/>
            <person name="Lindquist E.A."/>
            <person name="Lipzen A."/>
            <person name="Lundell T."/>
            <person name="Morin E."/>
            <person name="Murat C."/>
            <person name="Sun H."/>
            <person name="Tunlid A."/>
            <person name="Henrissat B."/>
            <person name="Grigoriev I.V."/>
            <person name="Hibbett D.S."/>
            <person name="Martin F."/>
            <person name="Nordberg H.P."/>
            <person name="Cantor M.N."/>
            <person name="Hua S.X."/>
        </authorList>
    </citation>
    <scope>NUCLEOTIDE SEQUENCE [LARGE SCALE GENOMIC DNA]</scope>
    <source>
        <strain evidence="8 9">MAFF 305830</strain>
    </source>
</reference>
<keyword evidence="9" id="KW-1185">Reference proteome</keyword>
<dbReference type="FunFam" id="3.30.160.60:FF:000446">
    <property type="entry name" value="Zinc finger protein"/>
    <property type="match status" value="1"/>
</dbReference>
<dbReference type="EMBL" id="KN824279">
    <property type="protein sequence ID" value="KIM32912.1"/>
    <property type="molecule type" value="Genomic_DNA"/>
</dbReference>
<dbReference type="InterPro" id="IPR013087">
    <property type="entry name" value="Znf_C2H2_type"/>
</dbReference>
<evidence type="ECO:0000256" key="3">
    <source>
        <dbReference type="ARBA" id="ARBA00022771"/>
    </source>
</evidence>
<dbReference type="HOGENOM" id="CLU_029481_0_0_1"/>
<organism evidence="8 9">
    <name type="scientific">Serendipita vermifera MAFF 305830</name>
    <dbReference type="NCBI Taxonomy" id="933852"/>
    <lineage>
        <taxon>Eukaryota</taxon>
        <taxon>Fungi</taxon>
        <taxon>Dikarya</taxon>
        <taxon>Basidiomycota</taxon>
        <taxon>Agaricomycotina</taxon>
        <taxon>Agaricomycetes</taxon>
        <taxon>Sebacinales</taxon>
        <taxon>Serendipitaceae</taxon>
        <taxon>Serendipita</taxon>
    </lineage>
</organism>
<dbReference type="PROSITE" id="PS50157">
    <property type="entry name" value="ZINC_FINGER_C2H2_2"/>
    <property type="match status" value="7"/>
</dbReference>
<name>A0A0C2XVJ6_SERVB</name>
<evidence type="ECO:0000259" key="7">
    <source>
        <dbReference type="PROSITE" id="PS50157"/>
    </source>
</evidence>
<dbReference type="GO" id="GO:0000978">
    <property type="term" value="F:RNA polymerase II cis-regulatory region sequence-specific DNA binding"/>
    <property type="evidence" value="ECO:0007669"/>
    <property type="project" value="TreeGrafter"/>
</dbReference>
<dbReference type="Pfam" id="PF00096">
    <property type="entry name" value="zf-C2H2"/>
    <property type="match status" value="4"/>
</dbReference>
<proteinExistence type="predicted"/>
<feature type="compositionally biased region" description="Low complexity" evidence="6">
    <location>
        <begin position="290"/>
        <end position="305"/>
    </location>
</feature>
<sequence length="507" mass="56109">MHHNAYQGWGAAEAGAAVPPVPTPEENANCAECCHPQKTSPSSSHTSLRVETPQCTDRCIVVACDQPDHLDFDDILGHPCSALQCEQQACDLAHEWPCAEPNCEMNEMLQCCLNDIPPAHPCIRSHMPTMSWDSCIAGQASIAHSHGGEHRDMSNFRCMWGSCNRSFTNQMELLSHVHSEHLHHFPGQDFHQYTASPTVNASSSNYGLHSVNPYYQDDVTQKAFACLWDDCGIEVPAHSQCSGFLQEPHGCDADYLLNHLLTNHFGLHASLGIQENPNATFTPQTPSDITATTQSTSSTATSNQTANESSTFPCEWQDCTACFSSCDDLNNHIADSHIGHGKSSYECLWKGCDRHGGNAFPSKQKIMRHVQKHTGFKPHVCTVCQEKFAETTSLQQHMRRHTQERPYVCDYPGCGKSFSIPGGLRIHKRAHSGEKPFKCPEPGCGKAFSESSNLAKHMRIHTGVKPFQCDHPGCGRRFGRKDQLLRHAHLHRGSPRQERAEQIAVAA</sequence>
<keyword evidence="3 5" id="KW-0863">Zinc-finger</keyword>
<protein>
    <recommendedName>
        <fullName evidence="7">C2H2-type domain-containing protein</fullName>
    </recommendedName>
</protein>
<feature type="domain" description="C2H2-type" evidence="7">
    <location>
        <begin position="407"/>
        <end position="436"/>
    </location>
</feature>
<dbReference type="SMART" id="SM00355">
    <property type="entry name" value="ZnF_C2H2"/>
    <property type="match status" value="7"/>
</dbReference>
<dbReference type="GO" id="GO:0008270">
    <property type="term" value="F:zinc ion binding"/>
    <property type="evidence" value="ECO:0007669"/>
    <property type="project" value="UniProtKB-KW"/>
</dbReference>
<evidence type="ECO:0000256" key="5">
    <source>
        <dbReference type="PROSITE-ProRule" id="PRU00042"/>
    </source>
</evidence>
<dbReference type="GO" id="GO:0005634">
    <property type="term" value="C:nucleus"/>
    <property type="evidence" value="ECO:0007669"/>
    <property type="project" value="TreeGrafter"/>
</dbReference>
<dbReference type="OrthoDB" id="3437960at2759"/>
<dbReference type="STRING" id="933852.A0A0C2XVJ6"/>
<dbReference type="FunFam" id="3.30.160.60:FF:000125">
    <property type="entry name" value="Putative zinc finger protein 143"/>
    <property type="match status" value="1"/>
</dbReference>
<evidence type="ECO:0000256" key="4">
    <source>
        <dbReference type="ARBA" id="ARBA00022833"/>
    </source>
</evidence>
<dbReference type="FunFam" id="3.30.160.60:FF:000072">
    <property type="entry name" value="zinc finger protein 143 isoform X1"/>
    <property type="match status" value="1"/>
</dbReference>
<dbReference type="PROSITE" id="PS00028">
    <property type="entry name" value="ZINC_FINGER_C2H2_1"/>
    <property type="match status" value="6"/>
</dbReference>
<dbReference type="SUPFAM" id="SSF57667">
    <property type="entry name" value="beta-beta-alpha zinc fingers"/>
    <property type="match status" value="5"/>
</dbReference>
<dbReference type="PANTHER" id="PTHR19818:SF139">
    <property type="entry name" value="PAIR-RULE PROTEIN ODD-PAIRED"/>
    <property type="match status" value="1"/>
</dbReference>
<keyword evidence="2" id="KW-0677">Repeat</keyword>
<gene>
    <name evidence="8" type="ORF">M408DRAFT_326611</name>
</gene>
<dbReference type="PANTHER" id="PTHR19818">
    <property type="entry name" value="ZINC FINGER PROTEIN ZIC AND GLI"/>
    <property type="match status" value="1"/>
</dbReference>